<dbReference type="GO" id="GO:0020037">
    <property type="term" value="F:heme binding"/>
    <property type="evidence" value="ECO:0007669"/>
    <property type="project" value="InterPro"/>
</dbReference>
<comment type="subcellular location">
    <subcellularLocation>
        <location evidence="2">Endoplasmic reticulum membrane</location>
        <topology evidence="2">Single-pass membrane protein</topology>
    </subcellularLocation>
</comment>
<evidence type="ECO:0000256" key="1">
    <source>
        <dbReference type="ARBA" id="ARBA00001971"/>
    </source>
</evidence>
<comment type="caution">
    <text evidence="9">The sequence shown here is derived from an EMBL/GenBank/DDBJ whole genome shotgun (WGS) entry which is preliminary data.</text>
</comment>
<gene>
    <name evidence="9" type="ORF">EK21DRAFT_113899</name>
</gene>
<keyword evidence="8" id="KW-0472">Membrane</keyword>
<evidence type="ECO:0000256" key="8">
    <source>
        <dbReference type="SAM" id="Phobius"/>
    </source>
</evidence>
<proteinExistence type="inferred from homology"/>
<evidence type="ECO:0000256" key="3">
    <source>
        <dbReference type="ARBA" id="ARBA00010617"/>
    </source>
</evidence>
<accession>A0A9P4H727</accession>
<evidence type="ECO:0000256" key="7">
    <source>
        <dbReference type="PIRSR" id="PIRSR602403-1"/>
    </source>
</evidence>
<dbReference type="AlphaFoldDB" id="A0A9P4H727"/>
<dbReference type="PANTHER" id="PTHR24306">
    <property type="match status" value="1"/>
</dbReference>
<dbReference type="PANTHER" id="PTHR24306:SF7">
    <property type="entry name" value="AHBB"/>
    <property type="match status" value="1"/>
</dbReference>
<dbReference type="GO" id="GO:0005789">
    <property type="term" value="C:endoplasmic reticulum membrane"/>
    <property type="evidence" value="ECO:0007669"/>
    <property type="project" value="UniProtKB-SubCell"/>
</dbReference>
<feature type="transmembrane region" description="Helical" evidence="8">
    <location>
        <begin position="20"/>
        <end position="42"/>
    </location>
</feature>
<evidence type="ECO:0000256" key="2">
    <source>
        <dbReference type="ARBA" id="ARBA00004389"/>
    </source>
</evidence>
<feature type="binding site" description="axial binding residue" evidence="7">
    <location>
        <position position="516"/>
    </location>
    <ligand>
        <name>heme</name>
        <dbReference type="ChEBI" id="CHEBI:30413"/>
    </ligand>
    <ligandPart>
        <name>Fe</name>
        <dbReference type="ChEBI" id="CHEBI:18248"/>
    </ligandPart>
</feature>
<keyword evidence="4" id="KW-0443">Lipid metabolism</keyword>
<dbReference type="Gene3D" id="1.10.630.10">
    <property type="entry name" value="Cytochrome P450"/>
    <property type="match status" value="1"/>
</dbReference>
<dbReference type="SUPFAM" id="SSF48264">
    <property type="entry name" value="Cytochrome P450"/>
    <property type="match status" value="1"/>
</dbReference>
<reference evidence="9" key="1">
    <citation type="journal article" date="2020" name="Stud. Mycol.">
        <title>101 Dothideomycetes genomes: a test case for predicting lifestyles and emergence of pathogens.</title>
        <authorList>
            <person name="Haridas S."/>
            <person name="Albert R."/>
            <person name="Binder M."/>
            <person name="Bloem J."/>
            <person name="Labutti K."/>
            <person name="Salamov A."/>
            <person name="Andreopoulos B."/>
            <person name="Baker S."/>
            <person name="Barry K."/>
            <person name="Bills G."/>
            <person name="Bluhm B."/>
            <person name="Cannon C."/>
            <person name="Castanera R."/>
            <person name="Culley D."/>
            <person name="Daum C."/>
            <person name="Ezra D."/>
            <person name="Gonzalez J."/>
            <person name="Henrissat B."/>
            <person name="Kuo A."/>
            <person name="Liang C."/>
            <person name="Lipzen A."/>
            <person name="Lutzoni F."/>
            <person name="Magnuson J."/>
            <person name="Mondo S."/>
            <person name="Nolan M."/>
            <person name="Ohm R."/>
            <person name="Pangilinan J."/>
            <person name="Park H.-J."/>
            <person name="Ramirez L."/>
            <person name="Alfaro M."/>
            <person name="Sun H."/>
            <person name="Tritt A."/>
            <person name="Yoshinaga Y."/>
            <person name="Zwiers L.-H."/>
            <person name="Turgeon B."/>
            <person name="Goodwin S."/>
            <person name="Spatafora J."/>
            <person name="Crous P."/>
            <person name="Grigoriev I."/>
        </authorList>
    </citation>
    <scope>NUCLEOTIDE SEQUENCE</scope>
    <source>
        <strain evidence="9">CBS 110217</strain>
    </source>
</reference>
<keyword evidence="5 7" id="KW-0479">Metal-binding</keyword>
<dbReference type="InterPro" id="IPR002403">
    <property type="entry name" value="Cyt_P450_E_grp-IV"/>
</dbReference>
<dbReference type="Proteomes" id="UP000799777">
    <property type="component" value="Unassembled WGS sequence"/>
</dbReference>
<evidence type="ECO:0000256" key="6">
    <source>
        <dbReference type="ARBA" id="ARBA00023004"/>
    </source>
</evidence>
<sequence>MGLLHLVQESPYTHSLISSLISSPFLSLTCIVLFISIITRIITGVRSSIAQNNNDAASKTPNRIAYWLPWVGSALSFVRDIEGTISRDRDISGDGIFSYRIGAGKYYVVNMPSLVQQVFAQRGNVLNKQRTLEWFMKTAFNDKFSTRDEHEAFHGHHNALNLMLKEDFINEATSKTARAVEIEAGKLVTSAPWLYPDQEGKALELWEEAGKVKFNTDGTFEANFYALIVNYMGQIVIDMLWGKALIQNHPNLQQDMWDFDEGVHHIITKFLANVTAAGRRAVAARERLTIAMREWHLAVAAKQAGRLPGAQWGALEDISEVMQDRVKVWVSTHASETLQKTNDVSVLWGVNVNSNKNIFWMLMQIYTRSALLSDIREEIAPYVRVSPAGERGSDGYPKLSIDVDGLMKHCFLLKAAFYETMRMNMSGLGIREVLKDVVLKESPTDAALFGKKKAQAYTIPAGSTLVLANGTMQMDQRIFANPEQFYPERFIEEGPDGKPRVTMRNLHTFGGGLYKCKGRYFAEKEVMIFASSLLVMWDVESVNGEELKVPKMGYAGASRSPLEDVRVRLTRRYN</sequence>
<dbReference type="GO" id="GO:0016705">
    <property type="term" value="F:oxidoreductase activity, acting on paired donors, with incorporation or reduction of molecular oxygen"/>
    <property type="evidence" value="ECO:0007669"/>
    <property type="project" value="InterPro"/>
</dbReference>
<comment type="cofactor">
    <cofactor evidence="1 7">
        <name>heme</name>
        <dbReference type="ChEBI" id="CHEBI:30413"/>
    </cofactor>
</comment>
<comment type="similarity">
    <text evidence="3">Belongs to the cytochrome P450 family.</text>
</comment>
<keyword evidence="6 7" id="KW-0408">Iron</keyword>
<dbReference type="GO" id="GO:0004497">
    <property type="term" value="F:monooxygenase activity"/>
    <property type="evidence" value="ECO:0007669"/>
    <property type="project" value="InterPro"/>
</dbReference>
<evidence type="ECO:0000313" key="9">
    <source>
        <dbReference type="EMBL" id="KAF2028404.1"/>
    </source>
</evidence>
<dbReference type="InterPro" id="IPR001128">
    <property type="entry name" value="Cyt_P450"/>
</dbReference>
<dbReference type="OrthoDB" id="3366823at2759"/>
<keyword evidence="4" id="KW-0444">Lipid biosynthesis</keyword>
<dbReference type="InterPro" id="IPR036396">
    <property type="entry name" value="Cyt_P450_sf"/>
</dbReference>
<dbReference type="EMBL" id="ML978213">
    <property type="protein sequence ID" value="KAF2028404.1"/>
    <property type="molecule type" value="Genomic_DNA"/>
</dbReference>
<name>A0A9P4H727_9PLEO</name>
<dbReference type="CDD" id="cd11040">
    <property type="entry name" value="CYP7_CYP8-like"/>
    <property type="match status" value="1"/>
</dbReference>
<keyword evidence="8" id="KW-0812">Transmembrane</keyword>
<protein>
    <submittedName>
        <fullName evidence="9">Cytochrome P450</fullName>
    </submittedName>
</protein>
<dbReference type="PRINTS" id="PR00465">
    <property type="entry name" value="EP450IV"/>
</dbReference>
<evidence type="ECO:0000313" key="10">
    <source>
        <dbReference type="Proteomes" id="UP000799777"/>
    </source>
</evidence>
<keyword evidence="8" id="KW-1133">Transmembrane helix</keyword>
<evidence type="ECO:0000256" key="4">
    <source>
        <dbReference type="ARBA" id="ARBA00022516"/>
    </source>
</evidence>
<keyword evidence="10" id="KW-1185">Reference proteome</keyword>
<dbReference type="GO" id="GO:0005506">
    <property type="term" value="F:iron ion binding"/>
    <property type="evidence" value="ECO:0007669"/>
    <property type="project" value="InterPro"/>
</dbReference>
<keyword evidence="7" id="KW-0349">Heme</keyword>
<dbReference type="Pfam" id="PF00067">
    <property type="entry name" value="p450"/>
    <property type="match status" value="1"/>
</dbReference>
<evidence type="ECO:0000256" key="5">
    <source>
        <dbReference type="ARBA" id="ARBA00022723"/>
    </source>
</evidence>
<organism evidence="9 10">
    <name type="scientific">Setomelanomma holmii</name>
    <dbReference type="NCBI Taxonomy" id="210430"/>
    <lineage>
        <taxon>Eukaryota</taxon>
        <taxon>Fungi</taxon>
        <taxon>Dikarya</taxon>
        <taxon>Ascomycota</taxon>
        <taxon>Pezizomycotina</taxon>
        <taxon>Dothideomycetes</taxon>
        <taxon>Pleosporomycetidae</taxon>
        <taxon>Pleosporales</taxon>
        <taxon>Pleosporineae</taxon>
        <taxon>Phaeosphaeriaceae</taxon>
        <taxon>Setomelanomma</taxon>
    </lineage>
</organism>